<accession>A0A7S8C2L2</accession>
<dbReference type="KEGG" id="kmn:HW532_05315"/>
<keyword evidence="6" id="KW-0378">Hydrolase</keyword>
<evidence type="ECO:0000256" key="6">
    <source>
        <dbReference type="ARBA" id="ARBA00022801"/>
    </source>
</evidence>
<evidence type="ECO:0000313" key="14">
    <source>
        <dbReference type="EMBL" id="QPC42172.1"/>
    </source>
</evidence>
<dbReference type="GO" id="GO:0071555">
    <property type="term" value="P:cell wall organization"/>
    <property type="evidence" value="ECO:0007669"/>
    <property type="project" value="UniProtKB-KW"/>
</dbReference>
<keyword evidence="5 13" id="KW-0732">Signal</keyword>
<keyword evidence="7" id="KW-0862">Zinc</keyword>
<name>A0A7S8C2L2_9HYPH</name>
<dbReference type="SUPFAM" id="SSF55166">
    <property type="entry name" value="Hedgehog/DD-peptidase"/>
    <property type="match status" value="1"/>
</dbReference>
<gene>
    <name evidence="14" type="ORF">HW532_05315</name>
</gene>
<feature type="signal peptide" evidence="13">
    <location>
        <begin position="1"/>
        <end position="20"/>
    </location>
</feature>
<dbReference type="EMBL" id="CP058214">
    <property type="protein sequence ID" value="QPC42172.1"/>
    <property type="molecule type" value="Genomic_DNA"/>
</dbReference>
<evidence type="ECO:0000256" key="13">
    <source>
        <dbReference type="SAM" id="SignalP"/>
    </source>
</evidence>
<reference evidence="14 15" key="1">
    <citation type="submission" date="2020-06" db="EMBL/GenBank/DDBJ databases">
        <title>Genome sequence of 2 isolates from Red Sea Mangroves.</title>
        <authorList>
            <person name="Sefrji F."/>
            <person name="Michoud G."/>
            <person name="Merlino G."/>
            <person name="Daffonchio D."/>
        </authorList>
    </citation>
    <scope>NUCLEOTIDE SEQUENCE [LARGE SCALE GENOMIC DNA]</scope>
    <source>
        <strain evidence="14 15">R1DC25</strain>
    </source>
</reference>
<dbReference type="CDD" id="cd14844">
    <property type="entry name" value="Zn-DD-carboxypeptidase_like"/>
    <property type="match status" value="1"/>
</dbReference>
<dbReference type="InterPro" id="IPR010275">
    <property type="entry name" value="MepK"/>
</dbReference>
<feature type="chain" id="PRO_5032317834" description="Murein endopeptidase K" evidence="13">
    <location>
        <begin position="21"/>
        <end position="464"/>
    </location>
</feature>
<dbReference type="Gene3D" id="3.30.1380.10">
    <property type="match status" value="1"/>
</dbReference>
<keyword evidence="3" id="KW-0645">Protease</keyword>
<keyword evidence="8" id="KW-0482">Metalloprotease</keyword>
<evidence type="ECO:0000256" key="12">
    <source>
        <dbReference type="SAM" id="MobiDB-lite"/>
    </source>
</evidence>
<evidence type="ECO:0000256" key="9">
    <source>
        <dbReference type="ARBA" id="ARBA00023316"/>
    </source>
</evidence>
<organism evidence="14 15">
    <name type="scientific">Kaustia mangrovi</name>
    <dbReference type="NCBI Taxonomy" id="2593653"/>
    <lineage>
        <taxon>Bacteria</taxon>
        <taxon>Pseudomonadati</taxon>
        <taxon>Pseudomonadota</taxon>
        <taxon>Alphaproteobacteria</taxon>
        <taxon>Hyphomicrobiales</taxon>
        <taxon>Parvibaculaceae</taxon>
        <taxon>Kaustia</taxon>
    </lineage>
</organism>
<dbReference type="Pfam" id="PF05951">
    <property type="entry name" value="Peptidase_M15_2"/>
    <property type="match status" value="1"/>
</dbReference>
<comment type="similarity">
    <text evidence="10">Belongs to the peptidase M15 family.</text>
</comment>
<keyword evidence="9" id="KW-0961">Cell wall biogenesis/degradation</keyword>
<protein>
    <recommendedName>
        <fullName evidence="11">Murein endopeptidase K</fullName>
    </recommendedName>
</protein>
<evidence type="ECO:0000256" key="10">
    <source>
        <dbReference type="ARBA" id="ARBA00093448"/>
    </source>
</evidence>
<dbReference type="Proteomes" id="UP000593594">
    <property type="component" value="Chromosome"/>
</dbReference>
<evidence type="ECO:0000256" key="7">
    <source>
        <dbReference type="ARBA" id="ARBA00022833"/>
    </source>
</evidence>
<dbReference type="RefSeq" id="WP_213163404.1">
    <property type="nucleotide sequence ID" value="NZ_CP058214.1"/>
</dbReference>
<dbReference type="GO" id="GO:0008237">
    <property type="term" value="F:metallopeptidase activity"/>
    <property type="evidence" value="ECO:0007669"/>
    <property type="project" value="UniProtKB-KW"/>
</dbReference>
<dbReference type="GO" id="GO:0046872">
    <property type="term" value="F:metal ion binding"/>
    <property type="evidence" value="ECO:0007669"/>
    <property type="project" value="UniProtKB-KW"/>
</dbReference>
<sequence length="464" mass="49598">MLAASAIAVACATVAIGVPAQDVAAVGDSRTLSLYNVHTKENLTVTYKKNGRYIPSAMKKLNYFLRDFRRNEPTRMDPELIDLVYELHEELGSRKPVHVISGYRSPKTNAMLKSIGRNVAKRSQHIQGRAMDIYFPDVNTKKVRNSALVRKVGGVGYYPHSGKYGFVHVDTARVRHWPGIPKAEYAAIFANHKTQVAEARRKAAEQAEPVLASAPPRPREKPAALAAIALAAREKEESGPLTVAQAPVPEPRPEEALASTNTQVAMANGDLRVEPAAAQPAERQSFADPNWRTGGGDFGPLFSATRRRVASDPSLDPPVIEPLSTLASSSTTGDLDPRGQQVAANARGDRDDVPVTQASATDTGVSISILPPIIDGLKRLFASAADEPTILDETDLTPVGGQTINRAGKGDLIVSNPDHVTPNAAGKAAQLGQTHASLTVGPAAALRSAMRERDPLDPAPLPFD</sequence>
<evidence type="ECO:0000256" key="2">
    <source>
        <dbReference type="ARBA" id="ARBA00004776"/>
    </source>
</evidence>
<evidence type="ECO:0000256" key="4">
    <source>
        <dbReference type="ARBA" id="ARBA00022723"/>
    </source>
</evidence>
<keyword evidence="15" id="KW-1185">Reference proteome</keyword>
<dbReference type="InterPro" id="IPR009045">
    <property type="entry name" value="Zn_M74/Hedgehog-like"/>
</dbReference>
<feature type="region of interest" description="Disordered" evidence="12">
    <location>
        <begin position="325"/>
        <end position="359"/>
    </location>
</feature>
<evidence type="ECO:0000256" key="1">
    <source>
        <dbReference type="ARBA" id="ARBA00001947"/>
    </source>
</evidence>
<evidence type="ECO:0000256" key="5">
    <source>
        <dbReference type="ARBA" id="ARBA00022729"/>
    </source>
</evidence>
<dbReference type="GO" id="GO:0006508">
    <property type="term" value="P:proteolysis"/>
    <property type="evidence" value="ECO:0007669"/>
    <property type="project" value="UniProtKB-KW"/>
</dbReference>
<dbReference type="AlphaFoldDB" id="A0A7S8C2L2"/>
<comment type="cofactor">
    <cofactor evidence="1">
        <name>Zn(2+)</name>
        <dbReference type="ChEBI" id="CHEBI:29105"/>
    </cofactor>
</comment>
<comment type="pathway">
    <text evidence="2">Cell wall biogenesis; cell wall polysaccharide biosynthesis.</text>
</comment>
<evidence type="ECO:0000313" key="15">
    <source>
        <dbReference type="Proteomes" id="UP000593594"/>
    </source>
</evidence>
<proteinExistence type="inferred from homology"/>
<evidence type="ECO:0000256" key="11">
    <source>
        <dbReference type="ARBA" id="ARBA00093666"/>
    </source>
</evidence>
<dbReference type="PANTHER" id="PTHR37425:SF1">
    <property type="entry name" value="OUTER MEMBRANE PROTEIN"/>
    <property type="match status" value="1"/>
</dbReference>
<evidence type="ECO:0000256" key="8">
    <source>
        <dbReference type="ARBA" id="ARBA00023049"/>
    </source>
</evidence>
<evidence type="ECO:0000256" key="3">
    <source>
        <dbReference type="ARBA" id="ARBA00022670"/>
    </source>
</evidence>
<dbReference type="PANTHER" id="PTHR37425">
    <property type="match status" value="1"/>
</dbReference>
<keyword evidence="4" id="KW-0479">Metal-binding</keyword>